<dbReference type="OrthoDB" id="121761at2157"/>
<dbReference type="HOGENOM" id="CLU_2165241_0_0_2"/>
<reference evidence="3" key="1">
    <citation type="submission" date="2011-12" db="EMBL/GenBank/DDBJ databases">
        <title>Complete sequence of Methanoregula formicicum SMSP.</title>
        <authorList>
            <person name="Lucas S."/>
            <person name="Han J."/>
            <person name="Lapidus A."/>
            <person name="Cheng J.-F."/>
            <person name="Goodwin L."/>
            <person name="Pitluck S."/>
            <person name="Peters L."/>
            <person name="Ovchinnikova G."/>
            <person name="Teshima H."/>
            <person name="Detter J.C."/>
            <person name="Han C."/>
            <person name="Tapia R."/>
            <person name="Land M."/>
            <person name="Hauser L."/>
            <person name="Kyrpides N."/>
            <person name="Ivanova N."/>
            <person name="Pagani I."/>
            <person name="Imachi H."/>
            <person name="Tamaki H."/>
            <person name="Sekiguchi Y."/>
            <person name="Kamagata Y."/>
            <person name="Cadillo-Quiroz H."/>
            <person name="Zinder S."/>
            <person name="Liu W.-T."/>
            <person name="Woyke T."/>
        </authorList>
    </citation>
    <scope>NUCLEOTIDE SEQUENCE [LARGE SCALE GENOMIC DNA]</scope>
    <source>
        <strain evidence="3">DSM 22288 / NBRC 105244 / SMSP</strain>
    </source>
</reference>
<dbReference type="AlphaFoldDB" id="L0HEZ9"/>
<keyword evidence="1" id="KW-1133">Transmembrane helix</keyword>
<dbReference type="Pfam" id="PF14333">
    <property type="entry name" value="DUF4389"/>
    <property type="match status" value="1"/>
</dbReference>
<evidence type="ECO:0000256" key="1">
    <source>
        <dbReference type="SAM" id="Phobius"/>
    </source>
</evidence>
<dbReference type="InParanoid" id="L0HEZ9"/>
<evidence type="ECO:0008006" key="4">
    <source>
        <dbReference type="Google" id="ProtNLM"/>
    </source>
</evidence>
<dbReference type="KEGG" id="mfo:Metfor_0592"/>
<keyword evidence="1" id="KW-0472">Membrane</keyword>
<dbReference type="eggNOG" id="arCOG06510">
    <property type="taxonomic scope" value="Archaea"/>
</dbReference>
<protein>
    <recommendedName>
        <fullName evidence="4">DUF4389 domain-containing protein</fullName>
    </recommendedName>
</protein>
<keyword evidence="3" id="KW-1185">Reference proteome</keyword>
<organism evidence="2 3">
    <name type="scientific">Methanoregula formicica (strain DSM 22288 / NBRC 105244 / SMSP)</name>
    <dbReference type="NCBI Taxonomy" id="593750"/>
    <lineage>
        <taxon>Archaea</taxon>
        <taxon>Methanobacteriati</taxon>
        <taxon>Methanobacteriota</taxon>
        <taxon>Stenosarchaea group</taxon>
        <taxon>Methanomicrobia</taxon>
        <taxon>Methanomicrobiales</taxon>
        <taxon>Methanoregulaceae</taxon>
        <taxon>Methanoregula</taxon>
    </lineage>
</organism>
<evidence type="ECO:0000313" key="3">
    <source>
        <dbReference type="Proteomes" id="UP000010824"/>
    </source>
</evidence>
<gene>
    <name evidence="2" type="ordered locus">Metfor_0592</name>
</gene>
<dbReference type="GeneID" id="14309265"/>
<reference evidence="2 3" key="2">
    <citation type="journal article" date="2014" name="Genome Announc.">
        <title>Complete Genome Sequence of Methanoregula formicica SMSPT, a Mesophilic Hydrogenotrophic Methanogen Isolated from a Methanogenic Upflow Anaerobic Sludge Blanket Reactor.</title>
        <authorList>
            <person name="Yamamoto K."/>
            <person name="Tamaki H."/>
            <person name="Cadillo-Quiroz H."/>
            <person name="Imachi H."/>
            <person name="Kyrpides N."/>
            <person name="Woyke T."/>
            <person name="Goodwin L."/>
            <person name="Zinder S.H."/>
            <person name="Kamagata Y."/>
            <person name="Liu W.T."/>
        </authorList>
    </citation>
    <scope>NUCLEOTIDE SEQUENCE [LARGE SCALE GENOMIC DNA]</scope>
    <source>
        <strain evidence="3">DSM 22288 / NBRC 105244 / SMSP</strain>
    </source>
</reference>
<evidence type="ECO:0000313" key="2">
    <source>
        <dbReference type="EMBL" id="AGB01654.1"/>
    </source>
</evidence>
<keyword evidence="1" id="KW-0812">Transmembrane</keyword>
<name>L0HEZ9_METFS</name>
<dbReference type="InterPro" id="IPR025498">
    <property type="entry name" value="DUF4389"/>
</dbReference>
<proteinExistence type="predicted"/>
<sequence length="100" mass="11878" precursor="true">MTGQTQLFTFEHDAGRLELLIRIVYWILIAIVLWIYGIITAICLIIQWIHILILGRRNESLSNFVKGYLEYYVHVMGYVYFMTDKRPDILPVPVKIYEEL</sequence>
<dbReference type="RefSeq" id="WP_015284618.1">
    <property type="nucleotide sequence ID" value="NC_019943.1"/>
</dbReference>
<accession>L0HEZ9</accession>
<dbReference type="Proteomes" id="UP000010824">
    <property type="component" value="Chromosome"/>
</dbReference>
<dbReference type="EMBL" id="CP003167">
    <property type="protein sequence ID" value="AGB01654.1"/>
    <property type="molecule type" value="Genomic_DNA"/>
</dbReference>
<feature type="transmembrane region" description="Helical" evidence="1">
    <location>
        <begin position="23"/>
        <end position="49"/>
    </location>
</feature>